<dbReference type="InterPro" id="IPR026350">
    <property type="entry name" value="GxxExxY"/>
</dbReference>
<evidence type="ECO:0000313" key="2">
    <source>
        <dbReference type="EMBL" id="MBC5785513.1"/>
    </source>
</evidence>
<comment type="caution">
    <text evidence="2">The sequence shown here is derived from an EMBL/GenBank/DDBJ whole genome shotgun (WGS) entry which is preliminary data.</text>
</comment>
<dbReference type="EMBL" id="JACORT010000011">
    <property type="protein sequence ID" value="MBC5785513.1"/>
    <property type="molecule type" value="Genomic_DNA"/>
</dbReference>
<dbReference type="Pfam" id="PF13366">
    <property type="entry name" value="PDDEXK_3"/>
    <property type="match status" value="1"/>
</dbReference>
<organism evidence="2 3">
    <name type="scientific">Ramlibacter cellulosilyticus</name>
    <dbReference type="NCBI Taxonomy" id="2764187"/>
    <lineage>
        <taxon>Bacteria</taxon>
        <taxon>Pseudomonadati</taxon>
        <taxon>Pseudomonadota</taxon>
        <taxon>Betaproteobacteria</taxon>
        <taxon>Burkholderiales</taxon>
        <taxon>Comamonadaceae</taxon>
        <taxon>Ramlibacter</taxon>
    </lineage>
</organism>
<sequence length="147" mass="15997">MNTGQPDAKVAKVPQKSQKEQPEVEGDCSHAIIGAAVEVQRVLGTGLLESAYSGALAVEFAQRGLKYRKEAAISGNYKGVDIGVLYRADFIVEESVVVELKAIEALGESHRAQLLTYLRHSGHKLGLLINFNVFPVTKGIHRMVNKL</sequence>
<evidence type="ECO:0000256" key="1">
    <source>
        <dbReference type="SAM" id="MobiDB-lite"/>
    </source>
</evidence>
<dbReference type="AlphaFoldDB" id="A0A923MUI6"/>
<protein>
    <submittedName>
        <fullName evidence="2">GxxExxY protein</fullName>
    </submittedName>
</protein>
<dbReference type="RefSeq" id="WP_187078261.1">
    <property type="nucleotide sequence ID" value="NZ_JACORT010000011.1"/>
</dbReference>
<feature type="region of interest" description="Disordered" evidence="1">
    <location>
        <begin position="1"/>
        <end position="24"/>
    </location>
</feature>
<accession>A0A923MUI6</accession>
<keyword evidence="3" id="KW-1185">Reference proteome</keyword>
<proteinExistence type="predicted"/>
<gene>
    <name evidence="2" type="ORF">H8N03_21415</name>
</gene>
<dbReference type="Proteomes" id="UP000608513">
    <property type="component" value="Unassembled WGS sequence"/>
</dbReference>
<name>A0A923MUI6_9BURK</name>
<dbReference type="NCBIfam" id="TIGR04256">
    <property type="entry name" value="GxxExxY"/>
    <property type="match status" value="1"/>
</dbReference>
<reference evidence="2" key="1">
    <citation type="submission" date="2020-08" db="EMBL/GenBank/DDBJ databases">
        <title>Ramlibacter sp. USB13 16S ribosomal RNA gene genome sequencing and assembly.</title>
        <authorList>
            <person name="Kang M."/>
        </authorList>
    </citation>
    <scope>NUCLEOTIDE SEQUENCE</scope>
    <source>
        <strain evidence="2">USB13</strain>
    </source>
</reference>
<evidence type="ECO:0000313" key="3">
    <source>
        <dbReference type="Proteomes" id="UP000608513"/>
    </source>
</evidence>